<reference evidence="2" key="1">
    <citation type="submission" date="2014-12" db="EMBL/GenBank/DDBJ databases">
        <title>Insight into the proteome of Arion vulgaris.</title>
        <authorList>
            <person name="Aradska J."/>
            <person name="Bulat T."/>
            <person name="Smidak R."/>
            <person name="Sarate P."/>
            <person name="Gangsoo J."/>
            <person name="Sialana F."/>
            <person name="Bilban M."/>
            <person name="Lubec G."/>
        </authorList>
    </citation>
    <scope>NUCLEOTIDE SEQUENCE</scope>
    <source>
        <tissue evidence="2">Skin</tissue>
    </source>
</reference>
<feature type="compositionally biased region" description="Polar residues" evidence="1">
    <location>
        <begin position="238"/>
        <end position="247"/>
    </location>
</feature>
<feature type="compositionally biased region" description="Basic and acidic residues" evidence="1">
    <location>
        <begin position="1"/>
        <end position="28"/>
    </location>
</feature>
<dbReference type="EMBL" id="HACG01018878">
    <property type="protein sequence ID" value="CEK65743.1"/>
    <property type="molecule type" value="Transcribed_RNA"/>
</dbReference>
<gene>
    <name evidence="2" type="primary">ORF56100</name>
</gene>
<feature type="compositionally biased region" description="Basic residues" evidence="1">
    <location>
        <begin position="52"/>
        <end position="69"/>
    </location>
</feature>
<accession>A0A0B6ZB69</accession>
<proteinExistence type="predicted"/>
<evidence type="ECO:0000313" key="2">
    <source>
        <dbReference type="EMBL" id="CEK65743.1"/>
    </source>
</evidence>
<protein>
    <submittedName>
        <fullName evidence="2">Uncharacterized protein</fullName>
    </submittedName>
</protein>
<evidence type="ECO:0000256" key="1">
    <source>
        <dbReference type="SAM" id="MobiDB-lite"/>
    </source>
</evidence>
<dbReference type="AlphaFoldDB" id="A0A0B6ZB69"/>
<feature type="region of interest" description="Disordered" evidence="1">
    <location>
        <begin position="1"/>
        <end position="132"/>
    </location>
</feature>
<feature type="compositionally biased region" description="Basic and acidic residues" evidence="1">
    <location>
        <begin position="39"/>
        <end position="51"/>
    </location>
</feature>
<feature type="compositionally biased region" description="Polar residues" evidence="1">
    <location>
        <begin position="111"/>
        <end position="131"/>
    </location>
</feature>
<feature type="compositionally biased region" description="Acidic residues" evidence="1">
    <location>
        <begin position="101"/>
        <end position="110"/>
    </location>
</feature>
<feature type="compositionally biased region" description="Basic and acidic residues" evidence="1">
    <location>
        <begin position="257"/>
        <end position="273"/>
    </location>
</feature>
<feature type="compositionally biased region" description="Basic and acidic residues" evidence="1">
    <location>
        <begin position="290"/>
        <end position="303"/>
    </location>
</feature>
<organism evidence="2">
    <name type="scientific">Arion vulgaris</name>
    <dbReference type="NCBI Taxonomy" id="1028688"/>
    <lineage>
        <taxon>Eukaryota</taxon>
        <taxon>Metazoa</taxon>
        <taxon>Spiralia</taxon>
        <taxon>Lophotrochozoa</taxon>
        <taxon>Mollusca</taxon>
        <taxon>Gastropoda</taxon>
        <taxon>Heterobranchia</taxon>
        <taxon>Euthyneura</taxon>
        <taxon>Panpulmonata</taxon>
        <taxon>Eupulmonata</taxon>
        <taxon>Stylommatophora</taxon>
        <taxon>Helicina</taxon>
        <taxon>Arionoidea</taxon>
        <taxon>Arionidae</taxon>
        <taxon>Arion</taxon>
    </lineage>
</organism>
<feature type="region of interest" description="Disordered" evidence="1">
    <location>
        <begin position="206"/>
        <end position="406"/>
    </location>
</feature>
<feature type="compositionally biased region" description="Basic and acidic residues" evidence="1">
    <location>
        <begin position="330"/>
        <end position="371"/>
    </location>
</feature>
<sequence>MDEKKRRNREDEKRVMKEDIERRRKIEKMLISVDDDDDRSQITEKEYEGRFKKSASGRKPKSKGQRMGRSKSTGNALDDFDSSSQRSRPKSPGSVRSLNLADDDIDDELDSNYTSFKRSGSKTSLYASRSSLYGRRRKNSMGETVSMSSYMHDDVDSRMGDFDKTHLSHKEKERLFKSTGDLDLSSASAVVFRECATQTGSSKEVYVYGRKTYVKSKPGKRYSRGTQKFPDKERRDSTGSARSGRSTKSNRLKSRSKSQESLRKQKGSRSRDFSDDDSEFSHRQRRKKSQDKDYSDGDVSERSHRQRRKKNHDSDDASERSHHERRKKLKDRDNSEDERSYHHSESRFSDSDQESKRSRNKLREIDNDYYKSKQKAKPNPMPRRKTHDTMTSDSSDSDDNNSQVTSSVAHAAHFAPTGYSVVYPQPGVAYMSTAPGGPPMMFPVTSMPQSAIPQKPSVAPKPNVSKWDQLVNLTEGMKKRRHQMGESVETESVLSSTWSQPVTYASQPHSHYSQSPYTMSQRMPGFVSTYPESIDSTKLPKEHIIGYSRKYASNDSNV</sequence>
<name>A0A0B6ZB69_9EUPU</name>
<feature type="compositionally biased region" description="Basic residues" evidence="1">
    <location>
        <begin position="212"/>
        <end position="223"/>
    </location>
</feature>
<feature type="compositionally biased region" description="Basic and acidic residues" evidence="1">
    <location>
        <begin position="312"/>
        <end position="322"/>
    </location>
</feature>
<feature type="compositionally biased region" description="Basic residues" evidence="1">
    <location>
        <begin position="372"/>
        <end position="386"/>
    </location>
</feature>